<accession>A0A8D9BVK0</accession>
<feature type="compositionally biased region" description="Pro residues" evidence="1">
    <location>
        <begin position="204"/>
        <end position="216"/>
    </location>
</feature>
<evidence type="ECO:0000256" key="2">
    <source>
        <dbReference type="SAM" id="SignalP"/>
    </source>
</evidence>
<feature type="compositionally biased region" description="Acidic residues" evidence="1">
    <location>
        <begin position="229"/>
        <end position="248"/>
    </location>
</feature>
<protein>
    <submittedName>
        <fullName evidence="3">Uncharacterized protein</fullName>
    </submittedName>
</protein>
<keyword evidence="2" id="KW-0732">Signal</keyword>
<proteinExistence type="predicted"/>
<evidence type="ECO:0000256" key="1">
    <source>
        <dbReference type="SAM" id="MobiDB-lite"/>
    </source>
</evidence>
<reference evidence="3" key="1">
    <citation type="submission" date="2021-05" db="EMBL/GenBank/DDBJ databases">
        <authorList>
            <person name="Alioto T."/>
            <person name="Alioto T."/>
            <person name="Gomez Garrido J."/>
        </authorList>
    </citation>
    <scope>NUCLEOTIDE SEQUENCE</scope>
</reference>
<dbReference type="EMBL" id="HBUF01680427">
    <property type="protein sequence ID" value="CAG6792228.1"/>
    <property type="molecule type" value="Transcribed_RNA"/>
</dbReference>
<sequence>MKSGTVLCALLLGVVILSDGLPAATVNKRDDSGEYLTIRDGNVEKVEWGRTKRNVDQNNKQLEATTKHVNEELYLNIRNDSELDKLTIEQNKTVDTNGRCLSGCIDEDWSDEYVYGESGIQGASWREEDDDWESESNGCGGNGCGLSAPSGCGGNTPNGCGSNGCGRKAASVVSVQGPPPPAPAPSIRVKPKQPPVKTKQPPVKTKPPVKPPSPPKKPPKFSEPLGAAIDEENVLPADENDDTETVSL</sequence>
<evidence type="ECO:0000313" key="3">
    <source>
        <dbReference type="EMBL" id="CAG6792228.1"/>
    </source>
</evidence>
<organism evidence="3">
    <name type="scientific">Cacopsylla melanoneura</name>
    <dbReference type="NCBI Taxonomy" id="428564"/>
    <lineage>
        <taxon>Eukaryota</taxon>
        <taxon>Metazoa</taxon>
        <taxon>Ecdysozoa</taxon>
        <taxon>Arthropoda</taxon>
        <taxon>Hexapoda</taxon>
        <taxon>Insecta</taxon>
        <taxon>Pterygota</taxon>
        <taxon>Neoptera</taxon>
        <taxon>Paraneoptera</taxon>
        <taxon>Hemiptera</taxon>
        <taxon>Sternorrhyncha</taxon>
        <taxon>Psylloidea</taxon>
        <taxon>Psyllidae</taxon>
        <taxon>Psyllinae</taxon>
        <taxon>Cacopsylla</taxon>
    </lineage>
</organism>
<dbReference type="AlphaFoldDB" id="A0A8D9BVK0"/>
<name>A0A8D9BVK0_9HEMI</name>
<feature type="chain" id="PRO_5034919928" evidence="2">
    <location>
        <begin position="21"/>
        <end position="248"/>
    </location>
</feature>
<feature type="signal peptide" evidence="2">
    <location>
        <begin position="1"/>
        <end position="20"/>
    </location>
</feature>
<feature type="region of interest" description="Disordered" evidence="1">
    <location>
        <begin position="167"/>
        <end position="248"/>
    </location>
</feature>